<dbReference type="InterPro" id="IPR015424">
    <property type="entry name" value="PyrdxlP-dep_Trfase"/>
</dbReference>
<dbReference type="PANTHER" id="PTHR46577:SF2">
    <property type="entry name" value="TRANSCRIPTIONAL REGULATORY PROTEIN"/>
    <property type="match status" value="1"/>
</dbReference>
<dbReference type="InterPro" id="IPR051446">
    <property type="entry name" value="HTH_trans_reg/aminotransferase"/>
</dbReference>
<dbReference type="EMBL" id="AP027080">
    <property type="protein sequence ID" value="BDU70967.1"/>
    <property type="molecule type" value="Genomic_DNA"/>
</dbReference>
<keyword evidence="8" id="KW-1185">Reference proteome</keyword>
<dbReference type="PROSITE" id="PS50949">
    <property type="entry name" value="HTH_GNTR"/>
    <property type="match status" value="1"/>
</dbReference>
<dbReference type="Gene3D" id="1.10.10.10">
    <property type="entry name" value="Winged helix-like DNA-binding domain superfamily/Winged helix DNA-binding domain"/>
    <property type="match status" value="1"/>
</dbReference>
<dbReference type="CDD" id="cd07377">
    <property type="entry name" value="WHTH_GntR"/>
    <property type="match status" value="1"/>
</dbReference>
<name>A0AA48GNB0_9BACT</name>
<reference evidence="8" key="1">
    <citation type="journal article" date="2023" name="Int. J. Syst. Evol. Microbiol.">
        <title>Mesoterricola silvestris gen. nov., sp. nov., Mesoterricola sediminis sp. nov., Geothrix oryzae sp. nov., Geothrix edaphica sp. nov., Geothrix rubra sp. nov., and Geothrix limicola sp. nov., six novel members of Acidobacteriota isolated from soils.</title>
        <authorList>
            <person name="Itoh H."/>
            <person name="Sugisawa Y."/>
            <person name="Mise K."/>
            <person name="Xu Z."/>
            <person name="Kuniyasu M."/>
            <person name="Ushijima N."/>
            <person name="Kawano K."/>
            <person name="Kobayashi E."/>
            <person name="Shiratori Y."/>
            <person name="Masuda Y."/>
            <person name="Senoo K."/>
        </authorList>
    </citation>
    <scope>NUCLEOTIDE SEQUENCE [LARGE SCALE GENOMIC DNA]</scope>
    <source>
        <strain evidence="8">W79</strain>
    </source>
</reference>
<dbReference type="CDD" id="cd00609">
    <property type="entry name" value="AAT_like"/>
    <property type="match status" value="1"/>
</dbReference>
<protein>
    <recommendedName>
        <fullName evidence="6">HTH gntR-type domain-containing protein</fullName>
    </recommendedName>
</protein>
<accession>A0AA48GNB0</accession>
<dbReference type="SUPFAM" id="SSF53383">
    <property type="entry name" value="PLP-dependent transferases"/>
    <property type="match status" value="1"/>
</dbReference>
<keyword evidence="4" id="KW-0238">DNA-binding</keyword>
<comment type="similarity">
    <text evidence="1">In the C-terminal section; belongs to the class-I pyridoxal-phosphate-dependent aminotransferase family.</text>
</comment>
<dbReference type="InterPro" id="IPR015422">
    <property type="entry name" value="PyrdxlP-dep_Trfase_small"/>
</dbReference>
<dbReference type="SMART" id="SM00345">
    <property type="entry name" value="HTH_GNTR"/>
    <property type="match status" value="1"/>
</dbReference>
<keyword evidence="5" id="KW-0804">Transcription</keyword>
<dbReference type="GO" id="GO:0003677">
    <property type="term" value="F:DNA binding"/>
    <property type="evidence" value="ECO:0007669"/>
    <property type="project" value="UniProtKB-KW"/>
</dbReference>
<dbReference type="GO" id="GO:0003700">
    <property type="term" value="F:DNA-binding transcription factor activity"/>
    <property type="evidence" value="ECO:0007669"/>
    <property type="project" value="InterPro"/>
</dbReference>
<sequence length="500" mass="54302">MGVMIPTAPLNPGAASPLYLQLQRTLRSLIQANEWNPGMRLPAVPDLALRFKVHRLTVLKALAGLKRTGWVQTVTGRGSFVSDYLPEAPALLDPDSFPFQGSSLRVREDELGPWLGDTLEAAQNRSLVSFSAAFPPTDLLPGDALRRLYTRTMKELDAEAWVYAAPAGHPSYLTGVADWLRDEGEPVPPGWGIRSIPGSQAGLALVLESLTIPGDRVLVESPCYVGALALIRTLGREAVPVPVDRNGLNPDRLASILQKGDAKFLFTVPTFHNPTGMTLSRARRERILALTRAHGVTIVEDDTYGDLRFIGGRTPSFRSLPGAEHVIHLGSFSKSVAAGLRLGYIIAPDAVLGRLALVQEVHTIALPTLSQAVIGHFLESGGFRRHLVRIRKALRERRDAMLEAIQASFPRDAEVTEPKGGMHLWVVLPEDVSALDLHREAISHGLGFAPGPLFFPDGRGTNCLRLNFSTHAPSVTREAIERLGGLIHARPGVSPPKELP</sequence>
<keyword evidence="2" id="KW-0663">Pyridoxal phosphate</keyword>
<dbReference type="Gene3D" id="3.40.640.10">
    <property type="entry name" value="Type I PLP-dependent aspartate aminotransferase-like (Major domain)"/>
    <property type="match status" value="1"/>
</dbReference>
<dbReference type="InterPro" id="IPR015421">
    <property type="entry name" value="PyrdxlP-dep_Trfase_major"/>
</dbReference>
<evidence type="ECO:0000256" key="1">
    <source>
        <dbReference type="ARBA" id="ARBA00005384"/>
    </source>
</evidence>
<dbReference type="AlphaFoldDB" id="A0AA48GNB0"/>
<dbReference type="Gene3D" id="3.90.1150.10">
    <property type="entry name" value="Aspartate Aminotransferase, domain 1"/>
    <property type="match status" value="1"/>
</dbReference>
<dbReference type="InterPro" id="IPR000524">
    <property type="entry name" value="Tscrpt_reg_HTH_GntR"/>
</dbReference>
<evidence type="ECO:0000256" key="4">
    <source>
        <dbReference type="ARBA" id="ARBA00023125"/>
    </source>
</evidence>
<evidence type="ECO:0000313" key="8">
    <source>
        <dbReference type="Proteomes" id="UP001238179"/>
    </source>
</evidence>
<dbReference type="InterPro" id="IPR036390">
    <property type="entry name" value="WH_DNA-bd_sf"/>
</dbReference>
<dbReference type="KEGG" id="msil:METEAL_01410"/>
<dbReference type="Pfam" id="PF00155">
    <property type="entry name" value="Aminotran_1_2"/>
    <property type="match status" value="1"/>
</dbReference>
<evidence type="ECO:0000256" key="5">
    <source>
        <dbReference type="ARBA" id="ARBA00023163"/>
    </source>
</evidence>
<dbReference type="SUPFAM" id="SSF46785">
    <property type="entry name" value="Winged helix' DNA-binding domain"/>
    <property type="match status" value="1"/>
</dbReference>
<dbReference type="Proteomes" id="UP001238179">
    <property type="component" value="Chromosome"/>
</dbReference>
<evidence type="ECO:0000256" key="2">
    <source>
        <dbReference type="ARBA" id="ARBA00022898"/>
    </source>
</evidence>
<dbReference type="InterPro" id="IPR004839">
    <property type="entry name" value="Aminotransferase_I/II_large"/>
</dbReference>
<dbReference type="PANTHER" id="PTHR46577">
    <property type="entry name" value="HTH-TYPE TRANSCRIPTIONAL REGULATORY PROTEIN GABR"/>
    <property type="match status" value="1"/>
</dbReference>
<feature type="domain" description="HTH gntR-type" evidence="6">
    <location>
        <begin position="16"/>
        <end position="84"/>
    </location>
</feature>
<dbReference type="InterPro" id="IPR036388">
    <property type="entry name" value="WH-like_DNA-bd_sf"/>
</dbReference>
<evidence type="ECO:0000313" key="7">
    <source>
        <dbReference type="EMBL" id="BDU70967.1"/>
    </source>
</evidence>
<gene>
    <name evidence="7" type="ORF">METEAL_01410</name>
</gene>
<dbReference type="GO" id="GO:0030170">
    <property type="term" value="F:pyridoxal phosphate binding"/>
    <property type="evidence" value="ECO:0007669"/>
    <property type="project" value="InterPro"/>
</dbReference>
<keyword evidence="3" id="KW-0805">Transcription regulation</keyword>
<proteinExistence type="inferred from homology"/>
<evidence type="ECO:0000259" key="6">
    <source>
        <dbReference type="PROSITE" id="PS50949"/>
    </source>
</evidence>
<organism evidence="7 8">
    <name type="scientific">Mesoterricola silvestris</name>
    <dbReference type="NCBI Taxonomy" id="2927979"/>
    <lineage>
        <taxon>Bacteria</taxon>
        <taxon>Pseudomonadati</taxon>
        <taxon>Acidobacteriota</taxon>
        <taxon>Holophagae</taxon>
        <taxon>Holophagales</taxon>
        <taxon>Holophagaceae</taxon>
        <taxon>Mesoterricola</taxon>
    </lineage>
</organism>
<dbReference type="Pfam" id="PF00392">
    <property type="entry name" value="GntR"/>
    <property type="match status" value="1"/>
</dbReference>
<evidence type="ECO:0000256" key="3">
    <source>
        <dbReference type="ARBA" id="ARBA00023015"/>
    </source>
</evidence>